<dbReference type="AlphaFoldDB" id="A0A1G2B366"/>
<sequence>MPESQQLVLMVLLFFAGAGALFFYLVPYYRGGFTSSTGDWVSHHWAQRMRLDFMRHDNGTKYSERFMASPGKTFFSARRVMQSYEQTFFAEGTIQNRRVWLYRLTGSPFAGSGVGTVRTRPAPSSSFTVSGISPFGEQGVRSERVFYGWCLEVGTKKIPQTLMLTRRFMEGKDVYDTESRDFEKNYEISRTNDSMMLQLLDPAMMDQVLQSRCGAIEISDASVALYYTLPRIPFDTLDSMLDHGWKIAEQVDRNFPLDVHEKGKKPV</sequence>
<feature type="transmembrane region" description="Helical" evidence="1">
    <location>
        <begin position="7"/>
        <end position="26"/>
    </location>
</feature>
<dbReference type="STRING" id="1798543.A2898_02295"/>
<name>A0A1G2B366_9BACT</name>
<gene>
    <name evidence="2" type="ORF">A2898_02295</name>
</gene>
<keyword evidence="1" id="KW-0812">Transmembrane</keyword>
<proteinExistence type="predicted"/>
<protein>
    <recommendedName>
        <fullName evidence="4">DUF3137 domain-containing protein</fullName>
    </recommendedName>
</protein>
<keyword evidence="1" id="KW-1133">Transmembrane helix</keyword>
<keyword evidence="1" id="KW-0472">Membrane</keyword>
<comment type="caution">
    <text evidence="2">The sequence shown here is derived from an EMBL/GenBank/DDBJ whole genome shotgun (WGS) entry which is preliminary data.</text>
</comment>
<organism evidence="2 3">
    <name type="scientific">Candidatus Kerfeldbacteria bacterium RIFCSPLOWO2_01_FULL_48_11</name>
    <dbReference type="NCBI Taxonomy" id="1798543"/>
    <lineage>
        <taxon>Bacteria</taxon>
        <taxon>Candidatus Kerfeldiibacteriota</taxon>
    </lineage>
</organism>
<dbReference type="EMBL" id="MHKE01000015">
    <property type="protein sequence ID" value="OGY83089.1"/>
    <property type="molecule type" value="Genomic_DNA"/>
</dbReference>
<reference evidence="2 3" key="1">
    <citation type="journal article" date="2016" name="Nat. Commun.">
        <title>Thousands of microbial genomes shed light on interconnected biogeochemical processes in an aquifer system.</title>
        <authorList>
            <person name="Anantharaman K."/>
            <person name="Brown C.T."/>
            <person name="Hug L.A."/>
            <person name="Sharon I."/>
            <person name="Castelle C.J."/>
            <person name="Probst A.J."/>
            <person name="Thomas B.C."/>
            <person name="Singh A."/>
            <person name="Wilkins M.J."/>
            <person name="Karaoz U."/>
            <person name="Brodie E.L."/>
            <person name="Williams K.H."/>
            <person name="Hubbard S.S."/>
            <person name="Banfield J.F."/>
        </authorList>
    </citation>
    <scope>NUCLEOTIDE SEQUENCE [LARGE SCALE GENOMIC DNA]</scope>
</reference>
<dbReference type="Proteomes" id="UP000179164">
    <property type="component" value="Unassembled WGS sequence"/>
</dbReference>
<evidence type="ECO:0000313" key="2">
    <source>
        <dbReference type="EMBL" id="OGY83089.1"/>
    </source>
</evidence>
<evidence type="ECO:0000313" key="3">
    <source>
        <dbReference type="Proteomes" id="UP000179164"/>
    </source>
</evidence>
<evidence type="ECO:0000256" key="1">
    <source>
        <dbReference type="SAM" id="Phobius"/>
    </source>
</evidence>
<evidence type="ECO:0008006" key="4">
    <source>
        <dbReference type="Google" id="ProtNLM"/>
    </source>
</evidence>
<accession>A0A1G2B366</accession>